<name>A0ABV6TAI7_9ACTN</name>
<feature type="domain" description="HTH merR-type" evidence="2">
    <location>
        <begin position="9"/>
        <end position="77"/>
    </location>
</feature>
<protein>
    <submittedName>
        <fullName evidence="3">MerR family transcriptional regulator</fullName>
    </submittedName>
</protein>
<dbReference type="InterPro" id="IPR000551">
    <property type="entry name" value="MerR-type_HTH_dom"/>
</dbReference>
<organism evidence="3 4">
    <name type="scientific">Streptomyces noboritoensis</name>
    <dbReference type="NCBI Taxonomy" id="67337"/>
    <lineage>
        <taxon>Bacteria</taxon>
        <taxon>Bacillati</taxon>
        <taxon>Actinomycetota</taxon>
        <taxon>Actinomycetes</taxon>
        <taxon>Kitasatosporales</taxon>
        <taxon>Streptomycetaceae</taxon>
        <taxon>Streptomyces</taxon>
    </lineage>
</organism>
<keyword evidence="4" id="KW-1185">Reference proteome</keyword>
<accession>A0ABV6TAI7</accession>
<comment type="caution">
    <text evidence="3">The sequence shown here is derived from an EMBL/GenBank/DDBJ whole genome shotgun (WGS) entry which is preliminary data.</text>
</comment>
<dbReference type="PANTHER" id="PTHR30204:SF93">
    <property type="entry name" value="HTH MERR-TYPE DOMAIN-CONTAINING PROTEIN"/>
    <property type="match status" value="1"/>
</dbReference>
<proteinExistence type="predicted"/>
<dbReference type="Gene3D" id="1.10.1660.10">
    <property type="match status" value="1"/>
</dbReference>
<evidence type="ECO:0000313" key="4">
    <source>
        <dbReference type="Proteomes" id="UP001589887"/>
    </source>
</evidence>
<dbReference type="Proteomes" id="UP001589887">
    <property type="component" value="Unassembled WGS sequence"/>
</dbReference>
<evidence type="ECO:0000259" key="2">
    <source>
        <dbReference type="PROSITE" id="PS50937"/>
    </source>
</evidence>
<evidence type="ECO:0000256" key="1">
    <source>
        <dbReference type="ARBA" id="ARBA00023125"/>
    </source>
</evidence>
<dbReference type="EMBL" id="JBHMQV010000001">
    <property type="protein sequence ID" value="MFC0842802.1"/>
    <property type="molecule type" value="Genomic_DNA"/>
</dbReference>
<dbReference type="PROSITE" id="PS50937">
    <property type="entry name" value="HTH_MERR_2"/>
    <property type="match status" value="1"/>
</dbReference>
<gene>
    <name evidence="3" type="ORF">ACFH04_03480</name>
</gene>
<dbReference type="CDD" id="cd00592">
    <property type="entry name" value="HTH_MerR-like"/>
    <property type="match status" value="1"/>
</dbReference>
<evidence type="ECO:0000313" key="3">
    <source>
        <dbReference type="EMBL" id="MFC0842802.1"/>
    </source>
</evidence>
<sequence length="308" mass="33521">MEVQVREDTLSIGELSERTGVPVRTIRFYCDEGFLEPVRSTGGHRRFRAEAVQRLTLLRRLRALGIGLAAIDSVLSGRRSVAEAAAQERAKVDAELAALAWRRASLRAVEQAAPAERESRLELLAAVADGGAARHTLEAFWSRVALPSMPEDGAAMVISASVPELPGDPVPEQVVAYATLVAIVQDQRLRQQFWARTRTGEEFIAYRNALLEGGVGEVCELARPLVRAGRQPGPGPLLDRFVDVHAATRGTRDSPAFRRALTRTGAVDRSPGLHRYWELVGDITGEDVTVGEAHAWLLDSLHCAVTPG</sequence>
<dbReference type="PRINTS" id="PR00040">
    <property type="entry name" value="HTHMERR"/>
</dbReference>
<dbReference type="Pfam" id="PF13411">
    <property type="entry name" value="MerR_1"/>
    <property type="match status" value="1"/>
</dbReference>
<reference evidence="3 4" key="1">
    <citation type="submission" date="2024-09" db="EMBL/GenBank/DDBJ databases">
        <authorList>
            <person name="Sun Q."/>
            <person name="Mori K."/>
        </authorList>
    </citation>
    <scope>NUCLEOTIDE SEQUENCE [LARGE SCALE GENOMIC DNA]</scope>
    <source>
        <strain evidence="3 4">JCM 4557</strain>
    </source>
</reference>
<dbReference type="InterPro" id="IPR009061">
    <property type="entry name" value="DNA-bd_dom_put_sf"/>
</dbReference>
<dbReference type="RefSeq" id="WP_394316621.1">
    <property type="nucleotide sequence ID" value="NZ_JBHMQV010000001.1"/>
</dbReference>
<dbReference type="InterPro" id="IPR047057">
    <property type="entry name" value="MerR_fam"/>
</dbReference>
<keyword evidence="1" id="KW-0238">DNA-binding</keyword>
<dbReference type="SUPFAM" id="SSF46955">
    <property type="entry name" value="Putative DNA-binding domain"/>
    <property type="match status" value="1"/>
</dbReference>
<dbReference type="PANTHER" id="PTHR30204">
    <property type="entry name" value="REDOX-CYCLING DRUG-SENSING TRANSCRIPTIONAL ACTIVATOR SOXR"/>
    <property type="match status" value="1"/>
</dbReference>
<dbReference type="SMART" id="SM00422">
    <property type="entry name" value="HTH_MERR"/>
    <property type="match status" value="1"/>
</dbReference>